<accession>A0A6A6VHH2</accession>
<name>A0A6A6VHH2_9PLEO</name>
<proteinExistence type="predicted"/>
<evidence type="ECO:0000313" key="2">
    <source>
        <dbReference type="Proteomes" id="UP000799440"/>
    </source>
</evidence>
<dbReference type="OrthoDB" id="3643156at2759"/>
<evidence type="ECO:0000313" key="1">
    <source>
        <dbReference type="EMBL" id="KAF2749249.1"/>
    </source>
</evidence>
<gene>
    <name evidence="1" type="ORF">M011DRAFT_399428</name>
</gene>
<organism evidence="1 2">
    <name type="scientific">Sporormia fimetaria CBS 119925</name>
    <dbReference type="NCBI Taxonomy" id="1340428"/>
    <lineage>
        <taxon>Eukaryota</taxon>
        <taxon>Fungi</taxon>
        <taxon>Dikarya</taxon>
        <taxon>Ascomycota</taxon>
        <taxon>Pezizomycotina</taxon>
        <taxon>Dothideomycetes</taxon>
        <taxon>Pleosporomycetidae</taxon>
        <taxon>Pleosporales</taxon>
        <taxon>Sporormiaceae</taxon>
        <taxon>Sporormia</taxon>
    </lineage>
</organism>
<sequence>MAGVAFELTPDYGVAAIHNGLDQEPSVPIARIQGSLSYQAFMRKRTTSNNRRESMLCRLLAPALERLPPEFGLDFCRSPDVVATKTMLANLKQLVESYLGTNICFAAISLDDPEGEKPSVVEEALEALGLRQVLPTLPRARTVVSSHTPQHSPDLEEEAWNILAIESSSRWSSIGLYSLNEGINDAIEGFVSGPIFGDQNQLTTLGDALRHLFENPPANITHPEKIHHLVLYGDNMTRDALSLLNTILGADLVANAVIAKSMFDGVGLIANTVHGQLSWVNARKPEPAFGCKWRSEFWQWRSNFWQGQLKLAPKTRDEL</sequence>
<protein>
    <submittedName>
        <fullName evidence="1">Uncharacterized protein</fullName>
    </submittedName>
</protein>
<dbReference type="AlphaFoldDB" id="A0A6A6VHH2"/>
<reference evidence="1" key="1">
    <citation type="journal article" date="2020" name="Stud. Mycol.">
        <title>101 Dothideomycetes genomes: a test case for predicting lifestyles and emergence of pathogens.</title>
        <authorList>
            <person name="Haridas S."/>
            <person name="Albert R."/>
            <person name="Binder M."/>
            <person name="Bloem J."/>
            <person name="Labutti K."/>
            <person name="Salamov A."/>
            <person name="Andreopoulos B."/>
            <person name="Baker S."/>
            <person name="Barry K."/>
            <person name="Bills G."/>
            <person name="Bluhm B."/>
            <person name="Cannon C."/>
            <person name="Castanera R."/>
            <person name="Culley D."/>
            <person name="Daum C."/>
            <person name="Ezra D."/>
            <person name="Gonzalez J."/>
            <person name="Henrissat B."/>
            <person name="Kuo A."/>
            <person name="Liang C."/>
            <person name="Lipzen A."/>
            <person name="Lutzoni F."/>
            <person name="Magnuson J."/>
            <person name="Mondo S."/>
            <person name="Nolan M."/>
            <person name="Ohm R."/>
            <person name="Pangilinan J."/>
            <person name="Park H.-J."/>
            <person name="Ramirez L."/>
            <person name="Alfaro M."/>
            <person name="Sun H."/>
            <person name="Tritt A."/>
            <person name="Yoshinaga Y."/>
            <person name="Zwiers L.-H."/>
            <person name="Turgeon B."/>
            <person name="Goodwin S."/>
            <person name="Spatafora J."/>
            <person name="Crous P."/>
            <person name="Grigoriev I."/>
        </authorList>
    </citation>
    <scope>NUCLEOTIDE SEQUENCE</scope>
    <source>
        <strain evidence="1">CBS 119925</strain>
    </source>
</reference>
<dbReference type="EMBL" id="MU006567">
    <property type="protein sequence ID" value="KAF2749249.1"/>
    <property type="molecule type" value="Genomic_DNA"/>
</dbReference>
<keyword evidence="2" id="KW-1185">Reference proteome</keyword>
<dbReference type="Proteomes" id="UP000799440">
    <property type="component" value="Unassembled WGS sequence"/>
</dbReference>